<reference evidence="6" key="9">
    <citation type="submission" date="2012-08" db="EMBL/GenBank/DDBJ databases">
        <title>Oryza sativa nipponbare(GA3) genomic DNA, chromosome 1.</title>
        <authorList>
            <consortium name="IRGSP(International Rice Genome Sequencing Project)"/>
        </authorList>
    </citation>
    <scope>NUCLEOTIDE SEQUENCE</scope>
</reference>
<evidence type="ECO:0000313" key="5">
    <source>
        <dbReference type="EMBL" id="BAD61267.1"/>
    </source>
</evidence>
<dbReference type="EMBL" id="AP002540">
    <property type="protein sequence ID" value="BAD61124.1"/>
    <property type="molecule type" value="Genomic_DNA"/>
</dbReference>
<organism evidence="7">
    <name type="scientific">Oryza sativa subsp. japonica</name>
    <name type="common">Rice</name>
    <dbReference type="NCBI Taxonomy" id="39947"/>
    <lineage>
        <taxon>Eukaryota</taxon>
        <taxon>Viridiplantae</taxon>
        <taxon>Streptophyta</taxon>
        <taxon>Embryophyta</taxon>
        <taxon>Tracheophyta</taxon>
        <taxon>Spermatophyta</taxon>
        <taxon>Magnoliopsida</taxon>
        <taxon>Liliopsida</taxon>
        <taxon>Poales</taxon>
        <taxon>Poaceae</taxon>
        <taxon>BOP clade</taxon>
        <taxon>Oryzoideae</taxon>
        <taxon>Oryzeae</taxon>
        <taxon>Oryzinae</taxon>
        <taxon>Oryza</taxon>
        <taxon>Oryza sativa</taxon>
    </lineage>
</organism>
<dbReference type="Pfam" id="PF03469">
    <property type="entry name" value="XH"/>
    <property type="match status" value="1"/>
</dbReference>
<dbReference type="Proteomes" id="UP000007752">
    <property type="component" value="Chromosome 1"/>
</dbReference>
<evidence type="ECO:0000256" key="1">
    <source>
        <dbReference type="SAM" id="Coils"/>
    </source>
</evidence>
<gene>
    <name evidence="6" type="ordered locus">Os01g0147400</name>
    <name evidence="7" type="ORF">OsJ_00362</name>
    <name evidence="5" type="ORF">P0416D03.40</name>
    <name evidence="4" type="ORF">P0434B04.4</name>
</gene>
<feature type="coiled-coil region" evidence="1">
    <location>
        <begin position="165"/>
        <end position="202"/>
    </location>
</feature>
<evidence type="ECO:0000313" key="8">
    <source>
        <dbReference type="Proteomes" id="UP000000763"/>
    </source>
</evidence>
<accession>Q0JQQ1</accession>
<feature type="domain" description="XS" evidence="2">
    <location>
        <begin position="15"/>
        <end position="123"/>
    </location>
</feature>
<dbReference type="InterPro" id="IPR038588">
    <property type="entry name" value="XS_domain_sf"/>
</dbReference>
<reference evidence="7" key="8">
    <citation type="submission" date="2008-12" db="EMBL/GenBank/DDBJ databases">
        <title>Improved gene annotation of the rice (Oryza sativa) genomes.</title>
        <authorList>
            <person name="Wang J."/>
            <person name="Li R."/>
            <person name="Fan W."/>
            <person name="Huang Q."/>
            <person name="Zhang J."/>
            <person name="Zhou Y."/>
            <person name="Hu Y."/>
            <person name="Zi S."/>
            <person name="Li J."/>
            <person name="Ni P."/>
            <person name="Zheng H."/>
            <person name="Zhang Y."/>
            <person name="Zhao M."/>
            <person name="Hao Q."/>
            <person name="McDermott J."/>
            <person name="Samudrala R."/>
            <person name="Kristiansen K."/>
            <person name="Wong G.K.-S."/>
        </authorList>
    </citation>
    <scope>NUCLEOTIDE SEQUENCE</scope>
</reference>
<dbReference type="EMBL" id="AP002872">
    <property type="protein sequence ID" value="BAD61267.1"/>
    <property type="molecule type" value="Genomic_DNA"/>
</dbReference>
<reference evidence="6" key="4">
    <citation type="journal article" date="2006" name="Nucleic Acids Res.">
        <title>The Rice Annotation Project Database (RAP-DB): hub for Oryza sativa ssp. japonica genome information.</title>
        <authorList>
            <person name="Ohyanagi H."/>
            <person name="Tanaka T."/>
            <person name="Sakai H."/>
            <person name="Shigemoto Y."/>
            <person name="Yamaguchi K."/>
            <person name="Habara T."/>
            <person name="Fujii Y."/>
            <person name="Antonio B.A."/>
            <person name="Nagamura Y."/>
            <person name="Imanishi T."/>
            <person name="Ikeo K."/>
            <person name="Itoh T."/>
            <person name="Gojobori T."/>
            <person name="Sasaki T."/>
        </authorList>
    </citation>
    <scope>NUCLEOTIDE SEQUENCE</scope>
</reference>
<evidence type="ECO:0000259" key="3">
    <source>
        <dbReference type="Pfam" id="PF03469"/>
    </source>
</evidence>
<dbReference type="Pfam" id="PF03468">
    <property type="entry name" value="XS"/>
    <property type="match status" value="1"/>
</dbReference>
<dbReference type="Proteomes" id="UP000817658">
    <property type="component" value="Chromosome 1"/>
</dbReference>
<dbReference type="KEGG" id="dosa:Os01g0147400"/>
<dbReference type="InterPro" id="IPR045177">
    <property type="entry name" value="FDM1-5/IDN2"/>
</dbReference>
<dbReference type="EMBL" id="CM000138">
    <property type="protein sequence ID" value="EAZ10530.1"/>
    <property type="molecule type" value="Genomic_DNA"/>
</dbReference>
<reference evidence="4" key="1">
    <citation type="journal article" date="2002" name="Nature">
        <title>The genome sequence and structure of rice chromosome 1.</title>
        <authorList>
            <person name="Sasaki T."/>
            <person name="Matsumoto T."/>
            <person name="Yamamoto K."/>
            <person name="Sakata K."/>
            <person name="Baba T."/>
            <person name="Katayose Y."/>
            <person name="Wu J."/>
            <person name="Niimura Y."/>
            <person name="Cheng Z."/>
            <person name="Nagamura Y."/>
            <person name="Antonio B.A."/>
            <person name="Kanamori H."/>
            <person name="Hosokawa S."/>
            <person name="Masukawa M."/>
            <person name="Arikawa K."/>
            <person name="Chiden Y."/>
            <person name="Hayashi M."/>
            <person name="Okamoto M."/>
            <person name="Ando T."/>
            <person name="Aoki H."/>
            <person name="Arita K."/>
            <person name="Hamada M."/>
            <person name="Harada C."/>
            <person name="Hijishita S."/>
            <person name="Honda M."/>
            <person name="Ichikawa Y."/>
            <person name="Idonuma A."/>
            <person name="Iijima M."/>
            <person name="Ikeda M."/>
            <person name="Ikeno M."/>
            <person name="Itoh S."/>
            <person name="Itoh T."/>
            <person name="Itoh Y."/>
            <person name="Itoh Y."/>
            <person name="Iwabuchi A."/>
            <person name="Kamiya K."/>
            <person name="Karasawa W."/>
            <person name="Katagiri S."/>
            <person name="Kikuta A."/>
            <person name="Kobayashi N."/>
            <person name="Kono I."/>
            <person name="Machita K."/>
            <person name="Maehara T."/>
            <person name="Mizuno H."/>
            <person name="Mizubayashi T."/>
            <person name="Mukai Y."/>
            <person name="Nagasaki H."/>
            <person name="Nakashima M."/>
            <person name="Nakama Y."/>
            <person name="Nakamichi Y."/>
            <person name="Nakamura M."/>
            <person name="Namiki N."/>
            <person name="Negishi M."/>
            <person name="Ohta I."/>
            <person name="Ono N."/>
            <person name="Saji S."/>
            <person name="Sakai K."/>
            <person name="Shibata M."/>
            <person name="Shimokawa T."/>
            <person name="Shomura A."/>
            <person name="Song J."/>
            <person name="Takazaki Y."/>
            <person name="Terasawa K."/>
            <person name="Tsuji K."/>
            <person name="Waki K."/>
            <person name="Yamagata H."/>
            <person name="Yamane H."/>
            <person name="Yoshiki S."/>
            <person name="Yoshihara R."/>
            <person name="Yukawa K."/>
            <person name="Zhong H."/>
            <person name="Iwama H."/>
            <person name="Endo T."/>
            <person name="Ito H."/>
            <person name="Hahn J.H."/>
            <person name="Kim H.I."/>
            <person name="Eun M.Y."/>
            <person name="Yano M."/>
            <person name="Jiang J."/>
            <person name="Gojobori T."/>
        </authorList>
    </citation>
    <scope>NUCLEOTIDE SEQUENCE</scope>
</reference>
<name>Q5ZDL7_ORYSJ</name>
<sequence>MADAEAETHNAGGGELLVWPWTGILATTTDDDDATADAASTLAFHAHQHFAGVPTTALQEATAGDGHHHHFLVLHFGKSWAGLRDAMSLPGRFPGAGRREWRRRRRGEGATAGAVYGWLAGEDATSGAVYGWPAGEDDLHDGDGLVGRFLRDAGGAARSAEDVERDEGRQDMEAIYAKLNQLEKQLEQRQSLESIIRQMNMNLQAGGSLRKEDHEHIYSIMICLRTIVDEEKEMLVDSCAEIMKRLRTNSDELKEYRQELIKGVENMTITTSTIIGIKRMGELDERPFHLACKRKHREDDPRGKAAMLISYWQEELKNPSWHPFKIIQVDGEDKGVVDEDDQKLRQLCKDYGDSVCNAVKAAMAELNEYNPRGRHTMNELWNFREGRKATTKEVVKYISDQLKTNSSQSDN</sequence>
<dbReference type="AlphaFoldDB" id="Q5ZDL7"/>
<reference evidence="6" key="5">
    <citation type="journal article" date="2007" name="Genome Res.">
        <title>Curated Genome Annotation of Oryza sativa ssp. japonica and Comparative Genome Analysis with Arabidopsis thaliana.</title>
        <authorList>
            <consortium name="The Rice Annotation Project (RAP)"/>
            <person name="Itoh T."/>
            <person name="Tanaka T."/>
            <person name="Barrero R.A."/>
            <person name="Yamasaki C."/>
            <person name="Fujii Y."/>
            <person name="Hilton P.B."/>
            <person name="Antonio B.A."/>
            <person name="Aono H."/>
            <person name="Apweiler R."/>
            <person name="Bruskiewich R."/>
            <person name="Bureau T."/>
            <person name="Burr F."/>
            <person name="Costa de Oliveira A."/>
            <person name="Fuks G."/>
            <person name="Habara T."/>
            <person name="Haberer G."/>
            <person name="Han B."/>
            <person name="Harada E."/>
            <person name="Hiraki A.T."/>
            <person name="Hirochika H."/>
            <person name="Hoen D."/>
            <person name="Hokari H."/>
            <person name="Hosokawa S."/>
            <person name="Hsing Y."/>
            <person name="Ikawa H."/>
            <person name="Ikeo K."/>
            <person name="Imanishi T."/>
            <person name="Ito Y."/>
            <person name="Jaiswal P."/>
            <person name="Kanno M."/>
            <person name="Kawahara Y."/>
            <person name="Kawamura T."/>
            <person name="Kawashima H."/>
            <person name="Khurana J.P."/>
            <person name="Kikuchi S."/>
            <person name="Komatsu S."/>
            <person name="Koyanagi K.O."/>
            <person name="Kubooka H."/>
            <person name="Lieberherr D."/>
            <person name="Lin Y.C."/>
            <person name="Lonsdale D."/>
            <person name="Matsumoto T."/>
            <person name="Matsuya A."/>
            <person name="McCombie W.R."/>
            <person name="Messing J."/>
            <person name="Miyao A."/>
            <person name="Mulder N."/>
            <person name="Nagamura Y."/>
            <person name="Nam J."/>
            <person name="Namiki N."/>
            <person name="Numa H."/>
            <person name="Nurimoto S."/>
            <person name="O'donovan C."/>
            <person name="Ohyanagi H."/>
            <person name="Okido T."/>
            <person name="Oota S."/>
            <person name="Osato N."/>
            <person name="Palmer L.E."/>
            <person name="Quetier F."/>
            <person name="Raghuvanshi S."/>
            <person name="Saichi N."/>
            <person name="Sakai H."/>
            <person name="Sakai Y."/>
            <person name="Sakata K."/>
            <person name="Sakurai T."/>
            <person name="Sato F."/>
            <person name="Sato Y."/>
            <person name="Schoof H."/>
            <person name="Seki M."/>
            <person name="Shibata M."/>
            <person name="Shimizu Y."/>
            <person name="Shinozaki K."/>
            <person name="Shinso Y."/>
            <person name="Singh N.K."/>
            <person name="Smith-White B."/>
            <person name="Takeda J."/>
            <person name="Tanino M."/>
            <person name="Tatusova T."/>
            <person name="Thongjuea S."/>
            <person name="Todokoro F."/>
            <person name="Tsugane M."/>
            <person name="Tyagi A.K."/>
            <person name="Vanavichit A."/>
            <person name="Wang A."/>
            <person name="Wing R.A."/>
            <person name="Yamaguchi K."/>
            <person name="Yamamoto M."/>
            <person name="Yamamoto N."/>
            <person name="Yu Y."/>
            <person name="Zhang H."/>
            <person name="Zhao Q."/>
            <person name="Higo K."/>
            <person name="Burr B."/>
            <person name="Gojobori T."/>
            <person name="Sasaki T."/>
        </authorList>
    </citation>
    <scope>NUCLEOTIDE SEQUENCE</scope>
</reference>
<evidence type="ECO:0000313" key="7">
    <source>
        <dbReference type="EMBL" id="EAZ10530.1"/>
    </source>
</evidence>
<dbReference type="Gene3D" id="3.30.70.2890">
    <property type="entry name" value="XS domain"/>
    <property type="match status" value="1"/>
</dbReference>
<accession>Q5ZDL7</accession>
<reference evidence="8" key="2">
    <citation type="journal article" date="2005" name="Nature">
        <title>The map-based sequence of the rice genome.</title>
        <authorList>
            <consortium name="International rice genome sequencing project (IRGSP)"/>
            <person name="Matsumoto T."/>
            <person name="Wu J."/>
            <person name="Kanamori H."/>
            <person name="Katayose Y."/>
            <person name="Fujisawa M."/>
            <person name="Namiki N."/>
            <person name="Mizuno H."/>
            <person name="Yamamoto K."/>
            <person name="Antonio B.A."/>
            <person name="Baba T."/>
            <person name="Sakata K."/>
            <person name="Nagamura Y."/>
            <person name="Aoki H."/>
            <person name="Arikawa K."/>
            <person name="Arita K."/>
            <person name="Bito T."/>
            <person name="Chiden Y."/>
            <person name="Fujitsuka N."/>
            <person name="Fukunaka R."/>
            <person name="Hamada M."/>
            <person name="Harada C."/>
            <person name="Hayashi A."/>
            <person name="Hijishita S."/>
            <person name="Honda M."/>
            <person name="Hosokawa S."/>
            <person name="Ichikawa Y."/>
            <person name="Idonuma A."/>
            <person name="Iijima M."/>
            <person name="Ikeda M."/>
            <person name="Ikeno M."/>
            <person name="Ito K."/>
            <person name="Ito S."/>
            <person name="Ito T."/>
            <person name="Ito Y."/>
            <person name="Ito Y."/>
            <person name="Iwabuchi A."/>
            <person name="Kamiya K."/>
            <person name="Karasawa W."/>
            <person name="Kurita K."/>
            <person name="Katagiri S."/>
            <person name="Kikuta A."/>
            <person name="Kobayashi H."/>
            <person name="Kobayashi N."/>
            <person name="Machita K."/>
            <person name="Maehara T."/>
            <person name="Masukawa M."/>
            <person name="Mizubayashi T."/>
            <person name="Mukai Y."/>
            <person name="Nagasaki H."/>
            <person name="Nagata Y."/>
            <person name="Naito S."/>
            <person name="Nakashima M."/>
            <person name="Nakama Y."/>
            <person name="Nakamichi Y."/>
            <person name="Nakamura M."/>
            <person name="Meguro A."/>
            <person name="Negishi M."/>
            <person name="Ohta I."/>
            <person name="Ohta T."/>
            <person name="Okamoto M."/>
            <person name="Ono N."/>
            <person name="Saji S."/>
            <person name="Sakaguchi M."/>
            <person name="Sakai K."/>
            <person name="Shibata M."/>
            <person name="Shimokawa T."/>
            <person name="Song J."/>
            <person name="Takazaki Y."/>
            <person name="Terasawa K."/>
            <person name="Tsugane M."/>
            <person name="Tsuji K."/>
            <person name="Ueda S."/>
            <person name="Waki K."/>
            <person name="Yamagata H."/>
            <person name="Yamamoto M."/>
            <person name="Yamamoto S."/>
            <person name="Yamane H."/>
            <person name="Yoshiki S."/>
            <person name="Yoshihara R."/>
            <person name="Yukawa K."/>
            <person name="Zhong H."/>
            <person name="Yano M."/>
            <person name="Yuan Q."/>
            <person name="Ouyang S."/>
            <person name="Liu J."/>
            <person name="Jones K.M."/>
            <person name="Gansberger K."/>
            <person name="Moffat K."/>
            <person name="Hill J."/>
            <person name="Bera J."/>
            <person name="Fadrosh D."/>
            <person name="Jin S."/>
            <person name="Johri S."/>
            <person name="Kim M."/>
            <person name="Overton L."/>
            <person name="Reardon M."/>
            <person name="Tsitrin T."/>
            <person name="Vuong H."/>
            <person name="Weaver B."/>
            <person name="Ciecko A."/>
            <person name="Tallon L."/>
            <person name="Jackson J."/>
            <person name="Pai G."/>
            <person name="Aken S.V."/>
            <person name="Utterback T."/>
            <person name="Reidmuller S."/>
            <person name="Feldblyum T."/>
            <person name="Hsiao J."/>
            <person name="Zismann V."/>
            <person name="Iobst S."/>
            <person name="de Vazeille A.R."/>
            <person name="Buell C.R."/>
            <person name="Ying K."/>
            <person name="Li Y."/>
            <person name="Lu T."/>
            <person name="Huang Y."/>
            <person name="Zhao Q."/>
            <person name="Feng Q."/>
            <person name="Zhang L."/>
            <person name="Zhu J."/>
            <person name="Weng Q."/>
            <person name="Mu J."/>
            <person name="Lu Y."/>
            <person name="Fan D."/>
            <person name="Liu Y."/>
            <person name="Guan J."/>
            <person name="Zhang Y."/>
            <person name="Yu S."/>
            <person name="Liu X."/>
            <person name="Zhang Y."/>
            <person name="Hong G."/>
            <person name="Han B."/>
            <person name="Choisne N."/>
            <person name="Demange N."/>
            <person name="Orjeda G."/>
            <person name="Samain S."/>
            <person name="Cattolico L."/>
            <person name="Pelletier E."/>
            <person name="Couloux A."/>
            <person name="Segurens B."/>
            <person name="Wincker P."/>
            <person name="D'Hont A."/>
            <person name="Scarpelli C."/>
            <person name="Weissenbach J."/>
            <person name="Salanoubat M."/>
            <person name="Quetier F."/>
            <person name="Yu Y."/>
            <person name="Kim H.R."/>
            <person name="Rambo T."/>
            <person name="Currie J."/>
            <person name="Collura K."/>
            <person name="Luo M."/>
            <person name="Yang T."/>
            <person name="Ammiraju J.S.S."/>
            <person name="Engler F."/>
            <person name="Soderlund C."/>
            <person name="Wing R.A."/>
            <person name="Palmer L.E."/>
            <person name="de la Bastide M."/>
            <person name="Spiegel L."/>
            <person name="Nascimento L."/>
            <person name="Zutavern T."/>
            <person name="O'Shaughnessy A."/>
            <person name="Dike S."/>
            <person name="Dedhia N."/>
            <person name="Preston R."/>
            <person name="Balija V."/>
            <person name="McCombie W.R."/>
            <person name="Chow T."/>
            <person name="Chen H."/>
            <person name="Chung M."/>
            <person name="Chen C."/>
            <person name="Shaw J."/>
            <person name="Wu H."/>
            <person name="Hsiao K."/>
            <person name="Chao Y."/>
            <person name="Chu M."/>
            <person name="Cheng C."/>
            <person name="Hour A."/>
            <person name="Lee P."/>
            <person name="Lin S."/>
            <person name="Lin Y."/>
            <person name="Liou J."/>
            <person name="Liu S."/>
            <person name="Hsing Y."/>
            <person name="Raghuvanshi S."/>
            <person name="Mohanty A."/>
            <person name="Bharti A.K."/>
            <person name="Gaur A."/>
            <person name="Gupta V."/>
            <person name="Kumar D."/>
            <person name="Ravi V."/>
            <person name="Vij S."/>
            <person name="Kapur A."/>
            <person name="Khurana P."/>
            <person name="Khurana P."/>
            <person name="Khurana J.P."/>
            <person name="Tyagi A.K."/>
            <person name="Gaikwad K."/>
            <person name="Singh A."/>
            <person name="Dalal V."/>
            <person name="Srivastava S."/>
            <person name="Dixit A."/>
            <person name="Pal A.K."/>
            <person name="Ghazi I.A."/>
            <person name="Yadav M."/>
            <person name="Pandit A."/>
            <person name="Bhargava A."/>
            <person name="Sureshbabu K."/>
            <person name="Batra K."/>
            <person name="Sharma T.R."/>
            <person name="Mohapatra T."/>
            <person name="Singh N.K."/>
            <person name="Messing J."/>
            <person name="Nelson A.B."/>
            <person name="Fuks G."/>
            <person name="Kavchok S."/>
            <person name="Keizer G."/>
            <person name="Linton E."/>
            <person name="Llaca V."/>
            <person name="Song R."/>
            <person name="Tanyolac B."/>
            <person name="Young S."/>
            <person name="Ho-Il K."/>
            <person name="Hahn J.H."/>
            <person name="Sangsakoo G."/>
            <person name="Vanavichit A."/>
            <person name="de Mattos Luiz.A.T."/>
            <person name="Zimmer P.D."/>
            <person name="Malone G."/>
            <person name="Dellagostin O."/>
            <person name="de Oliveira A.C."/>
            <person name="Bevan M."/>
            <person name="Bancroft I."/>
            <person name="Minx P."/>
            <person name="Cordum H."/>
            <person name="Wilson R."/>
            <person name="Cheng Z."/>
            <person name="Jin W."/>
            <person name="Jiang J."/>
            <person name="Leong S.A."/>
            <person name="Iwama H."/>
            <person name="Gojobori T."/>
            <person name="Itoh T."/>
            <person name="Niimura Y."/>
            <person name="Fujii Y."/>
            <person name="Habara T."/>
            <person name="Sakai H."/>
            <person name="Sato Y."/>
            <person name="Wilson G."/>
            <person name="Kumar K."/>
            <person name="McCouch S."/>
            <person name="Juretic N."/>
            <person name="Hoen D."/>
            <person name="Wright S."/>
            <person name="Bruskiewich R."/>
            <person name="Bureau T."/>
            <person name="Miyao A."/>
            <person name="Hirochika H."/>
            <person name="Nishikawa T."/>
            <person name="Kadowaki K."/>
            <person name="Sugiura M."/>
            <person name="Burr B."/>
            <person name="Sasaki T."/>
        </authorList>
    </citation>
    <scope>NUCLEOTIDE SEQUENCE [LARGE SCALE GENOMIC DNA]</scope>
    <source>
        <strain evidence="8">cv. Nipponbare</strain>
    </source>
</reference>
<dbReference type="InterPro" id="IPR005379">
    <property type="entry name" value="FDM1-5/IDN2_XH"/>
</dbReference>
<dbReference type="Proteomes" id="UP000000763">
    <property type="component" value="Chromosome 1"/>
</dbReference>
<reference evidence="8" key="7">
    <citation type="journal article" date="2008" name="Nucleic Acids Res.">
        <title>The rice annotation project database (RAP-DB): 2008 update.</title>
        <authorList>
            <consortium name="The rice annotation project (RAP)"/>
        </authorList>
    </citation>
    <scope>GENOME REANNOTATION</scope>
    <source>
        <strain evidence="8">cv. Nipponbare</strain>
    </source>
</reference>
<protein>
    <submittedName>
        <fullName evidence="6">Os01g0147400 protein</fullName>
    </submittedName>
    <submittedName>
        <fullName evidence="4 5">Transcription factor X1</fullName>
    </submittedName>
</protein>
<dbReference type="InterPro" id="IPR005380">
    <property type="entry name" value="XS_domain"/>
</dbReference>
<dbReference type="EMBL" id="AP008207">
    <property type="protein sequence ID" value="BAF03927.1"/>
    <property type="molecule type" value="Genomic_DNA"/>
</dbReference>
<dbReference type="HOGENOM" id="CLU_021775_2_2_1"/>
<reference evidence="6" key="6">
    <citation type="journal article" date="2008" name="Nucleic Acids Res.">
        <title>The Rice Annotation Project Database (RAP-DB): 2008 update.</title>
        <authorList>
            <consortium name="The Rice Annotation Project (RAP)"/>
            <person name="Tanaka T."/>
            <person name="Antonio B.A."/>
            <person name="Kikuchi S."/>
            <person name="Matsumoto T."/>
            <person name="Nagamura Y."/>
            <person name="Numa H."/>
            <person name="Sakai H."/>
            <person name="Wu J."/>
            <person name="Itoh T."/>
            <person name="Sasaki T."/>
            <person name="Aono R."/>
            <person name="Fujii Y."/>
            <person name="Habara T."/>
            <person name="Harada E."/>
            <person name="Kanno M."/>
            <person name="Kawahara Y."/>
            <person name="Kawashima H."/>
            <person name="Kubooka H."/>
            <person name="Matsuya A."/>
            <person name="Nakaoka H."/>
            <person name="Saichi N."/>
            <person name="Sanbonmatsu R."/>
            <person name="Sato Y."/>
            <person name="Shinso Y."/>
            <person name="Suzuki M."/>
            <person name="Takeda J."/>
            <person name="Tanino M."/>
            <person name="Todokoro F."/>
            <person name="Yamaguchi K."/>
            <person name="Yamamoto N."/>
            <person name="Yamasaki C."/>
            <person name="Imanishi T."/>
            <person name="Okido T."/>
            <person name="Tada M."/>
            <person name="Ikeo K."/>
            <person name="Tateno Y."/>
            <person name="Gojobori T."/>
            <person name="Lin Y.C."/>
            <person name="Wei F.J."/>
            <person name="Hsing Y.I."/>
            <person name="Zhao Q."/>
            <person name="Han B."/>
            <person name="Kramer M.R."/>
            <person name="McCombie R.W."/>
            <person name="Lonsdale D."/>
            <person name="O'Donovan C.C."/>
            <person name="Whitfield E.J."/>
            <person name="Apweiler R."/>
            <person name="Koyanagi K.O."/>
            <person name="Khurana J.P."/>
            <person name="Raghuvanshi S."/>
            <person name="Singh N.K."/>
            <person name="Tyagi A.K."/>
            <person name="Haberer G."/>
            <person name="Fujisawa M."/>
            <person name="Hosokawa S."/>
            <person name="Ito Y."/>
            <person name="Ikawa H."/>
            <person name="Shibata M."/>
            <person name="Yamamoto M."/>
            <person name="Bruskiewich R.M."/>
            <person name="Hoen D.R."/>
            <person name="Bureau TE."/>
            <person name="Namiki N."/>
            <person name="Ohyanagi H."/>
            <person name="Sakai Y."/>
            <person name="Nobushima S."/>
            <person name="Sakata K."/>
            <person name="Barrero R.A."/>
            <person name="Sato Y."/>
            <person name="Souvorov A."/>
            <person name="Smith-White B."/>
            <person name="Tatusova T."/>
            <person name="An S."/>
            <person name="An G."/>
            <person name="OOta S."/>
            <person name="Fuks G."/>
            <person name="Messing J."/>
            <person name="Christie K.R."/>
            <person name="Lieberherr D."/>
            <person name="Kim H."/>
            <person name="Zuccolo A."/>
            <person name="Wing R.A."/>
            <person name="Nobuta K."/>
            <person name="Green P.J."/>
            <person name="Lu C."/>
            <person name="Meyers BC."/>
            <person name="Chaparro C."/>
            <person name="Piegu B."/>
            <person name="Panaud O."/>
            <person name="Echeverria M."/>
        </authorList>
    </citation>
    <scope>NUCLEOTIDE SEQUENCE</scope>
</reference>
<evidence type="ECO:0000259" key="2">
    <source>
        <dbReference type="Pfam" id="PF03468"/>
    </source>
</evidence>
<dbReference type="GO" id="GO:0080188">
    <property type="term" value="P:gene silencing by siRNA-directed DNA methylation"/>
    <property type="evidence" value="ECO:0007669"/>
    <property type="project" value="InterPro"/>
</dbReference>
<reference evidence="6" key="10">
    <citation type="submission" date="2012-08" db="EMBL/GenBank/DDBJ databases">
        <title>The Second Rice Annotation Project Meeting (RAP2).</title>
        <authorList>
            <consortium name="The Rice Annotation Project (RAP)"/>
        </authorList>
    </citation>
    <scope>NUCLEOTIDE SEQUENCE</scope>
</reference>
<keyword evidence="1" id="KW-0175">Coiled coil</keyword>
<evidence type="ECO:0000313" key="6">
    <source>
        <dbReference type="EMBL" id="BAF03927.1"/>
    </source>
</evidence>
<reference evidence="7" key="3">
    <citation type="journal article" date="2005" name="PLoS Biol.">
        <title>The genomes of Oryza sativa: a history of duplications.</title>
        <authorList>
            <person name="Yu J."/>
            <person name="Wang J."/>
            <person name="Lin W."/>
            <person name="Li S."/>
            <person name="Li H."/>
            <person name="Zhou J."/>
            <person name="Ni P."/>
            <person name="Dong W."/>
            <person name="Hu S."/>
            <person name="Zeng C."/>
            <person name="Zhang J."/>
            <person name="Zhang Y."/>
            <person name="Li R."/>
            <person name="Xu Z."/>
            <person name="Li S."/>
            <person name="Li X."/>
            <person name="Zheng H."/>
            <person name="Cong L."/>
            <person name="Lin L."/>
            <person name="Yin J."/>
            <person name="Geng J."/>
            <person name="Li G."/>
            <person name="Shi J."/>
            <person name="Liu J."/>
            <person name="Lv H."/>
            <person name="Li J."/>
            <person name="Wang J."/>
            <person name="Deng Y."/>
            <person name="Ran L."/>
            <person name="Shi X."/>
            <person name="Wang X."/>
            <person name="Wu Q."/>
            <person name="Li C."/>
            <person name="Ren X."/>
            <person name="Wang J."/>
            <person name="Wang X."/>
            <person name="Li D."/>
            <person name="Liu D."/>
            <person name="Zhang X."/>
            <person name="Ji Z."/>
            <person name="Zhao W."/>
            <person name="Sun Y."/>
            <person name="Zhang Z."/>
            <person name="Bao J."/>
            <person name="Han Y."/>
            <person name="Dong L."/>
            <person name="Ji J."/>
            <person name="Chen P."/>
            <person name="Wu S."/>
            <person name="Liu J."/>
            <person name="Xiao Y."/>
            <person name="Bu D."/>
            <person name="Tan J."/>
            <person name="Yang L."/>
            <person name="Ye C."/>
            <person name="Zhang J."/>
            <person name="Xu J."/>
            <person name="Zhou Y."/>
            <person name="Yu Y."/>
            <person name="Zhang B."/>
            <person name="Zhuang S."/>
            <person name="Wei H."/>
            <person name="Liu B."/>
            <person name="Lei M."/>
            <person name="Yu H."/>
            <person name="Li Y."/>
            <person name="Xu H."/>
            <person name="Wei S."/>
            <person name="He X."/>
            <person name="Fang L."/>
            <person name="Zhang Z."/>
            <person name="Zhang Y."/>
            <person name="Huang X."/>
            <person name="Su Z."/>
            <person name="Tong W."/>
            <person name="Li J."/>
            <person name="Tong Z."/>
            <person name="Li S."/>
            <person name="Ye J."/>
            <person name="Wang L."/>
            <person name="Fang L."/>
            <person name="Lei T."/>
            <person name="Chen C."/>
            <person name="Chen H."/>
            <person name="Xu Z."/>
            <person name="Li H."/>
            <person name="Huang H."/>
            <person name="Zhang F."/>
            <person name="Xu H."/>
            <person name="Li N."/>
            <person name="Zhao C."/>
            <person name="Li S."/>
            <person name="Dong L."/>
            <person name="Huang Y."/>
            <person name="Li L."/>
            <person name="Xi Y."/>
            <person name="Qi Q."/>
            <person name="Li W."/>
            <person name="Zhang B."/>
            <person name="Hu W."/>
            <person name="Zhang Y."/>
            <person name="Tian X."/>
            <person name="Jiao Y."/>
            <person name="Liang X."/>
            <person name="Jin J."/>
            <person name="Gao L."/>
            <person name="Zheng W."/>
            <person name="Hao B."/>
            <person name="Liu S."/>
            <person name="Wang W."/>
            <person name="Yuan L."/>
            <person name="Cao M."/>
            <person name="McDermott J."/>
            <person name="Samudrala R."/>
            <person name="Wang J."/>
            <person name="Wong G.K."/>
            <person name="Yang H."/>
        </authorList>
    </citation>
    <scope>NUCLEOTIDE SEQUENCE [LARGE SCALE GENOMIC DNA]</scope>
</reference>
<dbReference type="PANTHER" id="PTHR21596">
    <property type="entry name" value="RIBONUCLEASE P SUBUNIT P38"/>
    <property type="match status" value="1"/>
</dbReference>
<dbReference type="PANTHER" id="PTHR21596:SF49">
    <property type="entry name" value="FACTOR OF DNA METHYLATION 1-5_IDN2 DOMAIN-CONTAINING PROTEIN"/>
    <property type="match status" value="1"/>
</dbReference>
<evidence type="ECO:0000313" key="4">
    <source>
        <dbReference type="EMBL" id="BAD61124.1"/>
    </source>
</evidence>
<feature type="domain" description="Factor of DNA methylation 1-5/IDN2" evidence="3">
    <location>
        <begin position="278"/>
        <end position="406"/>
    </location>
</feature>
<proteinExistence type="predicted"/>